<keyword evidence="2" id="KW-1185">Reference proteome</keyword>
<organism evidence="1 2">
    <name type="scientific">Flagellimonas pacifica</name>
    <dbReference type="NCBI Taxonomy" id="1247520"/>
    <lineage>
        <taxon>Bacteria</taxon>
        <taxon>Pseudomonadati</taxon>
        <taxon>Bacteroidota</taxon>
        <taxon>Flavobacteriia</taxon>
        <taxon>Flavobacteriales</taxon>
        <taxon>Flavobacteriaceae</taxon>
        <taxon>Flagellimonas</taxon>
    </lineage>
</organism>
<dbReference type="EMBL" id="OBEH01000003">
    <property type="protein sequence ID" value="SNZ00481.1"/>
    <property type="molecule type" value="Genomic_DNA"/>
</dbReference>
<protein>
    <recommendedName>
        <fullName evidence="3">DUF4442 domain-containing protein</fullName>
    </recommendedName>
</protein>
<dbReference type="Gene3D" id="3.10.129.10">
    <property type="entry name" value="Hotdog Thioesterase"/>
    <property type="match status" value="1"/>
</dbReference>
<dbReference type="AlphaFoldDB" id="A0A285MYA8"/>
<dbReference type="SUPFAM" id="SSF54637">
    <property type="entry name" value="Thioesterase/thiol ester dehydrase-isomerase"/>
    <property type="match status" value="1"/>
</dbReference>
<dbReference type="Pfam" id="PF14539">
    <property type="entry name" value="DUF4442"/>
    <property type="match status" value="1"/>
</dbReference>
<proteinExistence type="predicted"/>
<dbReference type="OrthoDB" id="9153186at2"/>
<dbReference type="Proteomes" id="UP000219048">
    <property type="component" value="Unassembled WGS sequence"/>
</dbReference>
<dbReference type="InterPro" id="IPR029069">
    <property type="entry name" value="HotDog_dom_sf"/>
</dbReference>
<dbReference type="RefSeq" id="WP_097045935.1">
    <property type="nucleotide sequence ID" value="NZ_OBEH01000003.1"/>
</dbReference>
<dbReference type="InterPro" id="IPR027961">
    <property type="entry name" value="DUF4442"/>
</dbReference>
<accession>A0A285MYA8</accession>
<evidence type="ECO:0000313" key="2">
    <source>
        <dbReference type="Proteomes" id="UP000219048"/>
    </source>
</evidence>
<evidence type="ECO:0008006" key="3">
    <source>
        <dbReference type="Google" id="ProtNLM"/>
    </source>
</evidence>
<name>A0A285MYA8_9FLAO</name>
<sequence length="151" mass="16869">MSLTASKINTFTFLKLPSAWWCGVRLKHIDSKKAVTTVKHRWVNQNPFKSIFWAVQGMAAELSTGAMVMNEIQKSGRKISMLVQNNNANFSKKATGRITFTCEDGHLIADAIQNTIETGEGQTIWMKSVGVNKDGVVVSTFNFEWTIRIKG</sequence>
<reference evidence="2" key="1">
    <citation type="submission" date="2017-09" db="EMBL/GenBank/DDBJ databases">
        <authorList>
            <person name="Varghese N."/>
            <person name="Submissions S."/>
        </authorList>
    </citation>
    <scope>NUCLEOTIDE SEQUENCE [LARGE SCALE GENOMIC DNA]</scope>
    <source>
        <strain evidence="2">DSM 25885</strain>
    </source>
</reference>
<evidence type="ECO:0000313" key="1">
    <source>
        <dbReference type="EMBL" id="SNZ00481.1"/>
    </source>
</evidence>
<gene>
    <name evidence="1" type="ORF">SAMN06265377_2305</name>
</gene>